<dbReference type="NCBIfam" id="TIGR04433">
    <property type="entry name" value="UrcA_uranyl"/>
    <property type="match status" value="1"/>
</dbReference>
<accession>A0A975IVK3</accession>
<keyword evidence="2" id="KW-1185">Reference proteome</keyword>
<protein>
    <submittedName>
        <fullName evidence="1">UrcA family protein</fullName>
    </submittedName>
</protein>
<dbReference type="RefSeq" id="WP_211938988.1">
    <property type="nucleotide sequence ID" value="NZ_CP073078.1"/>
</dbReference>
<dbReference type="Proteomes" id="UP000676409">
    <property type="component" value="Chromosome"/>
</dbReference>
<gene>
    <name evidence="1" type="ORF">KCG34_03350</name>
</gene>
<proteinExistence type="predicted"/>
<organism evidence="1 2">
    <name type="scientific">Phenylobacterium montanum</name>
    <dbReference type="NCBI Taxonomy" id="2823693"/>
    <lineage>
        <taxon>Bacteria</taxon>
        <taxon>Pseudomonadati</taxon>
        <taxon>Pseudomonadota</taxon>
        <taxon>Alphaproteobacteria</taxon>
        <taxon>Caulobacterales</taxon>
        <taxon>Caulobacteraceae</taxon>
        <taxon>Phenylobacterium</taxon>
    </lineage>
</organism>
<dbReference type="KEGG" id="caul:KCG34_03350"/>
<evidence type="ECO:0000313" key="2">
    <source>
        <dbReference type="Proteomes" id="UP000676409"/>
    </source>
</evidence>
<name>A0A975IVK3_9CAUL</name>
<reference evidence="1" key="1">
    <citation type="submission" date="2021-04" db="EMBL/GenBank/DDBJ databases">
        <title>The complete genome sequence of Caulobacter sp. S6.</title>
        <authorList>
            <person name="Tang Y."/>
            <person name="Ouyang W."/>
            <person name="Liu Q."/>
            <person name="Huang B."/>
            <person name="Guo Z."/>
            <person name="Lei P."/>
        </authorList>
    </citation>
    <scope>NUCLEOTIDE SEQUENCE</scope>
    <source>
        <strain evidence="1">S6</strain>
    </source>
</reference>
<dbReference type="InterPro" id="IPR030972">
    <property type="entry name" value="UrcA_uranyl"/>
</dbReference>
<evidence type="ECO:0000313" key="1">
    <source>
        <dbReference type="EMBL" id="QUD88938.1"/>
    </source>
</evidence>
<sequence length="177" mass="18843">MPTNQAAFLIYLNPRSSVFRQQSSSDDACGDVGAWVQPKSPSTFARRLHAAKRGYGGTTMINKLIPVFTAALVLGATSGIDGAAAQTSETVKMKVSAAGLDLSTETGVGQLKRRILHGAIEACRTDLALIEAIADYVDDTPCVKALVNQAMSQFDLWRETASRAAPHPVALAQRSPR</sequence>
<dbReference type="EMBL" id="CP073078">
    <property type="protein sequence ID" value="QUD88938.1"/>
    <property type="molecule type" value="Genomic_DNA"/>
</dbReference>
<dbReference type="AlphaFoldDB" id="A0A975IVK3"/>